<dbReference type="InterPro" id="IPR036582">
    <property type="entry name" value="Mao_N_sf"/>
</dbReference>
<dbReference type="Proteomes" id="UP000812277">
    <property type="component" value="Unassembled WGS sequence"/>
</dbReference>
<dbReference type="InterPro" id="IPR012854">
    <property type="entry name" value="Cu_amine_oxidase-like_N"/>
</dbReference>
<dbReference type="Pfam" id="PF07833">
    <property type="entry name" value="Cu_amine_oxidN1"/>
    <property type="match status" value="1"/>
</dbReference>
<evidence type="ECO:0000256" key="1">
    <source>
        <dbReference type="ARBA" id="ARBA00022825"/>
    </source>
</evidence>
<proteinExistence type="predicted"/>
<dbReference type="Gene3D" id="2.40.10.120">
    <property type="match status" value="1"/>
</dbReference>
<dbReference type="InterPro" id="IPR009003">
    <property type="entry name" value="Peptidase_S1_PA"/>
</dbReference>
<dbReference type="SUPFAM" id="SSF50494">
    <property type="entry name" value="Trypsin-like serine proteases"/>
    <property type="match status" value="1"/>
</dbReference>
<dbReference type="PANTHER" id="PTHR22939">
    <property type="entry name" value="SERINE PROTEASE FAMILY S1C HTRA-RELATED"/>
    <property type="match status" value="1"/>
</dbReference>
<keyword evidence="2" id="KW-0732">Signal</keyword>
<keyword evidence="1" id="KW-0645">Protease</keyword>
<dbReference type="Gene3D" id="3.30.457.10">
    <property type="entry name" value="Copper amine oxidase-like, N-terminal domain"/>
    <property type="match status" value="1"/>
</dbReference>
<organism evidence="4 5">
    <name type="scientific">Paenibacillus oenotherae</name>
    <dbReference type="NCBI Taxonomy" id="1435645"/>
    <lineage>
        <taxon>Bacteria</taxon>
        <taxon>Bacillati</taxon>
        <taxon>Bacillota</taxon>
        <taxon>Bacilli</taxon>
        <taxon>Bacillales</taxon>
        <taxon>Paenibacillaceae</taxon>
        <taxon>Paenibacillus</taxon>
    </lineage>
</organism>
<protein>
    <submittedName>
        <fullName evidence="4">Trypsin-like peptidase domain-containing protein</fullName>
    </submittedName>
</protein>
<sequence length="524" mass="56810">MKDNKLKQTLLLSVLAFGIIAAPLAGFGGTAAHAAASSKTIATQAAALQVYVDGKRLSISPNPVVQKGITLVPMRQIFTALKADVAWEPTTKTIIAKKDYTTITLQVGAKHAVIGGKSVQLTVPVQQIGGATMVPLRFVGEALGAKVHMDTASHAVHIYSAGNYPTESQANDDYEEDELDWEEADYSTKLTTSEIVGMNDSKVVMISTDVAQGSGVVIGEKWIVTNHHVMQDAQAGKVTTNNGETIDIEGIVIYDEEADLAIIQTKEPLYINPVILGSGYTERKGDKVVAIGSPLGLQNTASEGIISNIDYSGLTRGYQISVPIDHGSSGGGLFNVYGELVGITTSGMEGTQANLNFAVSVSGVSDLLYELEEQPPAKIAFLDKRLPDSLKGATNEEIRDLMKEEFGFIGASEGSTELKRWEVTRDSQGWLVITAVMDPSFYMLYGNKSNDDFRYWAIDAGYELMRMLPDDKIQLAVYYEQVFSFEPRGFASGEVTAVGDGTWRVRYPIIQMQGKDKMHVQVRT</sequence>
<dbReference type="EMBL" id="JAHZIJ010000014">
    <property type="protein sequence ID" value="MBW7476582.1"/>
    <property type="molecule type" value="Genomic_DNA"/>
</dbReference>
<dbReference type="SUPFAM" id="SSF55383">
    <property type="entry name" value="Copper amine oxidase, domain N"/>
    <property type="match status" value="1"/>
</dbReference>
<feature type="domain" description="Copper amine oxidase-like N-terminal" evidence="3">
    <location>
        <begin position="51"/>
        <end position="158"/>
    </location>
</feature>
<feature type="signal peptide" evidence="2">
    <location>
        <begin position="1"/>
        <end position="34"/>
    </location>
</feature>
<gene>
    <name evidence="4" type="ORF">K0T92_17835</name>
</gene>
<evidence type="ECO:0000259" key="3">
    <source>
        <dbReference type="Pfam" id="PF07833"/>
    </source>
</evidence>
<comment type="caution">
    <text evidence="4">The sequence shown here is derived from an EMBL/GenBank/DDBJ whole genome shotgun (WGS) entry which is preliminary data.</text>
</comment>
<evidence type="ECO:0000313" key="4">
    <source>
        <dbReference type="EMBL" id="MBW7476582.1"/>
    </source>
</evidence>
<feature type="chain" id="PRO_5046937939" evidence="2">
    <location>
        <begin position="35"/>
        <end position="524"/>
    </location>
</feature>
<keyword evidence="1" id="KW-0378">Hydrolase</keyword>
<dbReference type="PRINTS" id="PR00834">
    <property type="entry name" value="PROTEASES2C"/>
</dbReference>
<reference evidence="4 5" key="1">
    <citation type="submission" date="2021-07" db="EMBL/GenBank/DDBJ databases">
        <title>Paenibacillus radiodurans sp. nov., isolated from the southeastern edge of Tengger Desert.</title>
        <authorList>
            <person name="Zhang G."/>
        </authorList>
    </citation>
    <scope>NUCLEOTIDE SEQUENCE [LARGE SCALE GENOMIC DNA]</scope>
    <source>
        <strain evidence="4 5">DT7-4</strain>
    </source>
</reference>
<accession>A0ABS7D9G3</accession>
<dbReference type="PANTHER" id="PTHR22939:SF129">
    <property type="entry name" value="SERINE PROTEASE HTRA2, MITOCHONDRIAL"/>
    <property type="match status" value="1"/>
</dbReference>
<keyword evidence="5" id="KW-1185">Reference proteome</keyword>
<dbReference type="InterPro" id="IPR001940">
    <property type="entry name" value="Peptidase_S1C"/>
</dbReference>
<dbReference type="RefSeq" id="WP_219873827.1">
    <property type="nucleotide sequence ID" value="NZ_JAHZIJ010000014.1"/>
</dbReference>
<evidence type="ECO:0000313" key="5">
    <source>
        <dbReference type="Proteomes" id="UP000812277"/>
    </source>
</evidence>
<name>A0ABS7D9G3_9BACL</name>
<evidence type="ECO:0000256" key="2">
    <source>
        <dbReference type="SAM" id="SignalP"/>
    </source>
</evidence>
<dbReference type="Pfam" id="PF13365">
    <property type="entry name" value="Trypsin_2"/>
    <property type="match status" value="1"/>
</dbReference>
<keyword evidence="1" id="KW-0720">Serine protease</keyword>